<reference evidence="1" key="1">
    <citation type="submission" date="2018-10" db="EMBL/GenBank/DDBJ databases">
        <authorList>
            <person name="D'Souza A.W."/>
            <person name="Potter R.F."/>
            <person name="Wallace M."/>
            <person name="Shupe A."/>
            <person name="Patel S."/>
            <person name="Sun S."/>
            <person name="Gul D."/>
            <person name="Kwon J.H."/>
            <person name="Andleeb S."/>
            <person name="Burnham C.-A.D."/>
            <person name="Dantas G."/>
        </authorList>
    </citation>
    <scope>NUCLEOTIDE SEQUENCE</scope>
    <source>
        <strain evidence="1">AL_065</strain>
        <plasmid evidence="1">pAL_065-9</plasmid>
    </source>
</reference>
<dbReference type="Gene3D" id="1.25.40.10">
    <property type="entry name" value="Tetratricopeptide repeat domain"/>
    <property type="match status" value="1"/>
</dbReference>
<keyword evidence="1" id="KW-0614">Plasmid</keyword>
<dbReference type="RefSeq" id="WP_086045005.1">
    <property type="nucleotide sequence ID" value="NZ_CP019149.1"/>
</dbReference>
<dbReference type="NCBIfam" id="NF041770">
    <property type="entry name" value="CFI_box_CTERM"/>
    <property type="match status" value="1"/>
</dbReference>
<dbReference type="SUPFAM" id="SSF48452">
    <property type="entry name" value="TPR-like"/>
    <property type="match status" value="1"/>
</dbReference>
<geneLocation type="plasmid" evidence="1 2">
    <name>pAL_065-9</name>
</geneLocation>
<protein>
    <recommendedName>
        <fullName evidence="3">Tetratricopeptide repeat protein</fullName>
    </recommendedName>
</protein>
<dbReference type="InterPro" id="IPR049886">
    <property type="entry name" value="CFI_box_CTERM_dom"/>
</dbReference>
<proteinExistence type="predicted"/>
<dbReference type="Proteomes" id="UP000293391">
    <property type="component" value="Plasmid pAL_065-9"/>
</dbReference>
<reference evidence="1" key="3">
    <citation type="submission" date="2021-06" db="EMBL/GenBank/DDBJ databases">
        <authorList>
            <person name="Diorio-Toth L."/>
        </authorList>
    </citation>
    <scope>NUCLEOTIDE SEQUENCE</scope>
    <source>
        <strain evidence="1">AL_065</strain>
        <plasmid evidence="1">pAL_065-9</plasmid>
    </source>
</reference>
<organism evidence="1 2">
    <name type="scientific">Acinetobacter lwoffii</name>
    <dbReference type="NCBI Taxonomy" id="28090"/>
    <lineage>
        <taxon>Bacteria</taxon>
        <taxon>Pseudomonadati</taxon>
        <taxon>Pseudomonadota</taxon>
        <taxon>Gammaproteobacteria</taxon>
        <taxon>Moraxellales</taxon>
        <taxon>Moraxellaceae</taxon>
        <taxon>Acinetobacter</taxon>
    </lineage>
</organism>
<sequence length="283" mass="31733">MAENLVGNLFGVDIHLPLKRSEVRDLIVARDNFIKNLMEQKNLNEMQASLDASDMLIDFCTQLSDEDSAHLSQILQEESMAVMPPIADTFDQIEKETQSHIEAATSHIEAQAIFNELSANLQVYGSNSGLTGARPANVDLAIEHINRSLELEPNNAAYLNLKGLLLWQGKKDKDAGLALIKRAAELNPRDINIQHNLKAVEDPKGCFIATASYGTPVAYEINELRYWRDTKLSKNVYGRIFINTYYKVSPPIARLIANSPKAKKIVRKMLRPLIIYLKSTNSK</sequence>
<evidence type="ECO:0000313" key="2">
    <source>
        <dbReference type="Proteomes" id="UP000293391"/>
    </source>
</evidence>
<gene>
    <name evidence="1" type="ORF">EVX74_018340</name>
</gene>
<dbReference type="InterPro" id="IPR011990">
    <property type="entry name" value="TPR-like_helical_dom_sf"/>
</dbReference>
<name>A0AAJ4P748_ACILW</name>
<evidence type="ECO:0008006" key="3">
    <source>
        <dbReference type="Google" id="ProtNLM"/>
    </source>
</evidence>
<accession>A0AAJ4P748</accession>
<dbReference type="EMBL" id="CP078053">
    <property type="protein sequence ID" value="QXR09437.1"/>
    <property type="molecule type" value="Genomic_DNA"/>
</dbReference>
<dbReference type="AlphaFoldDB" id="A0AAJ4P748"/>
<reference evidence="1" key="2">
    <citation type="journal article" date="2019" name="Nat. Commun.">
        <title>Spatiotemporal dynamics of multidrug resistant bacteria on intensive care unit surfaces.</title>
        <authorList>
            <person name="D'Souza A.W."/>
            <person name="Potter R.F."/>
            <person name="Wallace M."/>
            <person name="Shupe A."/>
            <person name="Patel S."/>
            <person name="Sun X."/>
            <person name="Gul D."/>
            <person name="Kwon J.H."/>
            <person name="Andleeb S."/>
            <person name="Burnham C.D."/>
            <person name="Dantas G."/>
        </authorList>
    </citation>
    <scope>NUCLEOTIDE SEQUENCE</scope>
    <source>
        <strain evidence="1">AL_065</strain>
    </source>
</reference>
<evidence type="ECO:0000313" key="1">
    <source>
        <dbReference type="EMBL" id="QXR09437.1"/>
    </source>
</evidence>